<evidence type="ECO:0000313" key="6">
    <source>
        <dbReference type="Proteomes" id="UP000447873"/>
    </source>
</evidence>
<evidence type="ECO:0000313" key="2">
    <source>
        <dbReference type="EMBL" id="KAE9975232.1"/>
    </source>
</evidence>
<evidence type="ECO:0000313" key="3">
    <source>
        <dbReference type="EMBL" id="KAE9982063.1"/>
    </source>
</evidence>
<evidence type="ECO:0000313" key="5">
    <source>
        <dbReference type="Proteomes" id="UP000433883"/>
    </source>
</evidence>
<dbReference type="AlphaFoldDB" id="A0A8H3V6H3"/>
<feature type="signal peptide" evidence="1">
    <location>
        <begin position="1"/>
        <end position="18"/>
    </location>
</feature>
<accession>A0A8H3V6H3</accession>
<protein>
    <submittedName>
        <fullName evidence="3">Uncharacterized protein</fullName>
    </submittedName>
</protein>
<dbReference type="Proteomes" id="UP000433883">
    <property type="component" value="Unassembled WGS sequence"/>
</dbReference>
<dbReference type="Proteomes" id="UP000490939">
    <property type="component" value="Unassembled WGS sequence"/>
</dbReference>
<organism evidence="3 5">
    <name type="scientific">Venturia inaequalis</name>
    <name type="common">Apple scab fungus</name>
    <dbReference type="NCBI Taxonomy" id="5025"/>
    <lineage>
        <taxon>Eukaryota</taxon>
        <taxon>Fungi</taxon>
        <taxon>Dikarya</taxon>
        <taxon>Ascomycota</taxon>
        <taxon>Pezizomycotina</taxon>
        <taxon>Dothideomycetes</taxon>
        <taxon>Pleosporomycetidae</taxon>
        <taxon>Venturiales</taxon>
        <taxon>Venturiaceae</taxon>
        <taxon>Venturia</taxon>
    </lineage>
</organism>
<dbReference type="EMBL" id="WNWR01000008">
    <property type="protein sequence ID" value="KAE9994376.1"/>
    <property type="molecule type" value="Genomic_DNA"/>
</dbReference>
<gene>
    <name evidence="3" type="ORF">BLS_006600</name>
    <name evidence="4" type="ORF">EG327_010816</name>
    <name evidence="2" type="ORF">EG328_003272</name>
</gene>
<evidence type="ECO:0000313" key="4">
    <source>
        <dbReference type="EMBL" id="KAE9994376.1"/>
    </source>
</evidence>
<evidence type="ECO:0000256" key="1">
    <source>
        <dbReference type="SAM" id="SignalP"/>
    </source>
</evidence>
<dbReference type="EMBL" id="WNWS01000199">
    <property type="protein sequence ID" value="KAE9975232.1"/>
    <property type="molecule type" value="Genomic_DNA"/>
</dbReference>
<feature type="chain" id="PRO_5044690807" evidence="1">
    <location>
        <begin position="19"/>
        <end position="125"/>
    </location>
</feature>
<reference evidence="3 5" key="1">
    <citation type="submission" date="2019-11" db="EMBL/GenBank/DDBJ databases">
        <title>Venturia inaequalis Genome Resource.</title>
        <authorList>
            <person name="Lichtner F.J."/>
        </authorList>
    </citation>
    <scope>NUCLEOTIDE SEQUENCE [LARGE SCALE GENOMIC DNA]</scope>
    <source>
        <strain evidence="2 6">120213</strain>
        <strain evidence="3">Bline_iso_100314</strain>
        <strain evidence="4 7">DMI_063113</strain>
    </source>
</reference>
<name>A0A8H3V6H3_VENIN</name>
<comment type="caution">
    <text evidence="3">The sequence shown here is derived from an EMBL/GenBank/DDBJ whole genome shotgun (WGS) entry which is preliminary data.</text>
</comment>
<dbReference type="Proteomes" id="UP000447873">
    <property type="component" value="Unassembled WGS sequence"/>
</dbReference>
<dbReference type="EMBL" id="WNWQ01000049">
    <property type="protein sequence ID" value="KAE9982063.1"/>
    <property type="molecule type" value="Genomic_DNA"/>
</dbReference>
<evidence type="ECO:0000313" key="7">
    <source>
        <dbReference type="Proteomes" id="UP000490939"/>
    </source>
</evidence>
<sequence length="125" mass="14243">MKFTFTLLVASVATSVSAATYELCCCVKQIPDSKYSTCDRDATKTLVDAVPGHFAFCPRYWYSIYVDKPIKFESENYIYATGKDGDDTVIGRKEMKNWCNKQKAGYYCWSPGDDYSYNYKGEFTG</sequence>
<keyword evidence="7" id="KW-1185">Reference proteome</keyword>
<proteinExistence type="predicted"/>
<keyword evidence="1" id="KW-0732">Signal</keyword>